<reference evidence="4" key="2">
    <citation type="submission" date="2007-04" db="EMBL/GenBank/DDBJ databases">
        <title>The genome of the human body louse.</title>
        <authorList>
            <consortium name="The Human Body Louse Genome Consortium"/>
            <person name="Kirkness E."/>
            <person name="Walenz B."/>
            <person name="Hass B."/>
            <person name="Bruggner R."/>
            <person name="Strausberg R."/>
        </authorList>
    </citation>
    <scope>NUCLEOTIDE SEQUENCE</scope>
    <source>
        <strain evidence="4">USDA</strain>
    </source>
</reference>
<keyword evidence="4" id="KW-0346">Stress response</keyword>
<dbReference type="InParanoid" id="E0VHY5"/>
<name>E0VHY5_PEDHC</name>
<evidence type="ECO:0000313" key="4">
    <source>
        <dbReference type="EMBL" id="EEB12991.1"/>
    </source>
</evidence>
<dbReference type="Proteomes" id="UP000009046">
    <property type="component" value="Unassembled WGS sequence"/>
</dbReference>
<dbReference type="KEGG" id="phu:Phum_PHUM217080"/>
<dbReference type="EnsemblMetazoa" id="PHUM217080-RA">
    <property type="protein sequence ID" value="PHUM217080-PA"/>
    <property type="gene ID" value="PHUM217080"/>
</dbReference>
<protein>
    <submittedName>
        <fullName evidence="4 5">Heat shock protein Hsp16-1, putative</fullName>
    </submittedName>
</protein>
<dbReference type="RefSeq" id="XP_002425729.1">
    <property type="nucleotide sequence ID" value="XM_002425684.1"/>
</dbReference>
<gene>
    <name evidence="5" type="primary">8237612</name>
    <name evidence="4" type="ORF">Phum_PHUM217080</name>
</gene>
<dbReference type="Gene3D" id="2.60.40.790">
    <property type="match status" value="1"/>
</dbReference>
<dbReference type="CDD" id="cd06526">
    <property type="entry name" value="metazoan_ACD"/>
    <property type="match status" value="1"/>
</dbReference>
<evidence type="ECO:0000256" key="2">
    <source>
        <dbReference type="RuleBase" id="RU003616"/>
    </source>
</evidence>
<dbReference type="HOGENOM" id="CLU_1542122_0_0_1"/>
<dbReference type="GO" id="GO:0042026">
    <property type="term" value="P:protein refolding"/>
    <property type="evidence" value="ECO:0007669"/>
    <property type="project" value="TreeGrafter"/>
</dbReference>
<dbReference type="EMBL" id="DS235172">
    <property type="protein sequence ID" value="EEB12991.1"/>
    <property type="molecule type" value="Genomic_DNA"/>
</dbReference>
<dbReference type="STRING" id="121224.E0VHY5"/>
<evidence type="ECO:0000259" key="3">
    <source>
        <dbReference type="PROSITE" id="PS01031"/>
    </source>
</evidence>
<evidence type="ECO:0000256" key="1">
    <source>
        <dbReference type="PROSITE-ProRule" id="PRU00285"/>
    </source>
</evidence>
<dbReference type="InterPro" id="IPR001436">
    <property type="entry name" value="Alpha-crystallin/sHSP_animal"/>
</dbReference>
<dbReference type="GO" id="GO:0005634">
    <property type="term" value="C:nucleus"/>
    <property type="evidence" value="ECO:0007669"/>
    <property type="project" value="TreeGrafter"/>
</dbReference>
<dbReference type="GO" id="GO:0005737">
    <property type="term" value="C:cytoplasm"/>
    <property type="evidence" value="ECO:0007669"/>
    <property type="project" value="TreeGrafter"/>
</dbReference>
<dbReference type="OMA" id="CSRRNLW"/>
<feature type="domain" description="SHSP" evidence="3">
    <location>
        <begin position="63"/>
        <end position="174"/>
    </location>
</feature>
<dbReference type="EMBL" id="AAZO01002497">
    <property type="status" value="NOT_ANNOTATED_CDS"/>
    <property type="molecule type" value="Genomic_DNA"/>
</dbReference>
<dbReference type="CTD" id="8237612"/>
<dbReference type="GO" id="GO:0009408">
    <property type="term" value="P:response to heat"/>
    <property type="evidence" value="ECO:0007669"/>
    <property type="project" value="TreeGrafter"/>
</dbReference>
<dbReference type="OrthoDB" id="1431247at2759"/>
<dbReference type="GO" id="GO:0051082">
    <property type="term" value="F:unfolded protein binding"/>
    <property type="evidence" value="ECO:0007669"/>
    <property type="project" value="TreeGrafter"/>
</dbReference>
<dbReference type="Pfam" id="PF00011">
    <property type="entry name" value="HSP20"/>
    <property type="match status" value="1"/>
</dbReference>
<dbReference type="VEuPathDB" id="VectorBase:PHUM217080"/>
<reference evidence="5" key="3">
    <citation type="submission" date="2021-02" db="UniProtKB">
        <authorList>
            <consortium name="EnsemblMetazoa"/>
        </authorList>
    </citation>
    <scope>IDENTIFICATION</scope>
    <source>
        <strain evidence="5">USDA</strain>
    </source>
</reference>
<comment type="similarity">
    <text evidence="1 2">Belongs to the small heat shock protein (HSP20) family.</text>
</comment>
<dbReference type="PROSITE" id="PS01031">
    <property type="entry name" value="SHSP"/>
    <property type="match status" value="1"/>
</dbReference>
<evidence type="ECO:0000313" key="6">
    <source>
        <dbReference type="Proteomes" id="UP000009046"/>
    </source>
</evidence>
<dbReference type="eggNOG" id="KOG3591">
    <property type="taxonomic scope" value="Eukaryota"/>
</dbReference>
<reference evidence="4" key="1">
    <citation type="submission" date="2007-04" db="EMBL/GenBank/DDBJ databases">
        <title>Annotation of Pediculus humanus corporis strain USDA.</title>
        <authorList>
            <person name="Kirkness E."/>
            <person name="Hannick L."/>
            <person name="Hass B."/>
            <person name="Bruggner R."/>
            <person name="Lawson D."/>
            <person name="Bidwell S."/>
            <person name="Joardar V."/>
            <person name="Caler E."/>
            <person name="Walenz B."/>
            <person name="Inman J."/>
            <person name="Schobel S."/>
            <person name="Galinsky K."/>
            <person name="Amedeo P."/>
            <person name="Strausberg R."/>
        </authorList>
    </citation>
    <scope>NUCLEOTIDE SEQUENCE</scope>
    <source>
        <strain evidence="4">USDA</strain>
    </source>
</reference>
<evidence type="ECO:0000313" key="5">
    <source>
        <dbReference type="EnsemblMetazoa" id="PHUM217080-PA"/>
    </source>
</evidence>
<sequence>MYQQCRMLVPVLHACRRAPPVRVQSARNLWEVMRPLDVRSVFRDMERQMENFERSFFRNNPLRIITPRAMPIEGKVDSNNSNYRVNIDVQGFKPEDIKISLKEGLLKIEAHMDKTAEDGSRFQQSIVREFTLPSNVEQSTVKSLLHEDGILSIEASLNKLDEPKDIPVQHIESEKPKIDVVLPHLLKSDINDEISKVFSIIIKFLFLILC</sequence>
<dbReference type="GeneID" id="8237612"/>
<accession>E0VHY5</accession>
<proteinExistence type="inferred from homology"/>
<dbReference type="InterPro" id="IPR002068">
    <property type="entry name" value="A-crystallin/Hsp20_dom"/>
</dbReference>
<keyword evidence="6" id="KW-1185">Reference proteome</keyword>
<dbReference type="PANTHER" id="PTHR45640:SF26">
    <property type="entry name" value="RE23625P"/>
    <property type="match status" value="1"/>
</dbReference>
<dbReference type="PANTHER" id="PTHR45640">
    <property type="entry name" value="HEAT SHOCK PROTEIN HSP-12.2-RELATED"/>
    <property type="match status" value="1"/>
</dbReference>
<dbReference type="InterPro" id="IPR008978">
    <property type="entry name" value="HSP20-like_chaperone"/>
</dbReference>
<dbReference type="AlphaFoldDB" id="E0VHY5"/>
<dbReference type="SUPFAM" id="SSF49764">
    <property type="entry name" value="HSP20-like chaperones"/>
    <property type="match status" value="1"/>
</dbReference>
<organism>
    <name type="scientific">Pediculus humanus subsp. corporis</name>
    <name type="common">Body louse</name>
    <dbReference type="NCBI Taxonomy" id="121224"/>
    <lineage>
        <taxon>Eukaryota</taxon>
        <taxon>Metazoa</taxon>
        <taxon>Ecdysozoa</taxon>
        <taxon>Arthropoda</taxon>
        <taxon>Hexapoda</taxon>
        <taxon>Insecta</taxon>
        <taxon>Pterygota</taxon>
        <taxon>Neoptera</taxon>
        <taxon>Paraneoptera</taxon>
        <taxon>Psocodea</taxon>
        <taxon>Troctomorpha</taxon>
        <taxon>Phthiraptera</taxon>
        <taxon>Anoplura</taxon>
        <taxon>Pediculidae</taxon>
        <taxon>Pediculus</taxon>
    </lineage>
</organism>